<dbReference type="SUPFAM" id="SSF103481">
    <property type="entry name" value="Multidrug resistance efflux transporter EmrE"/>
    <property type="match status" value="1"/>
</dbReference>
<evidence type="ECO:0000256" key="2">
    <source>
        <dbReference type="ARBA" id="ARBA00022448"/>
    </source>
</evidence>
<dbReference type="GO" id="GO:0031460">
    <property type="term" value="P:glycine betaine transport"/>
    <property type="evidence" value="ECO:0007669"/>
    <property type="project" value="TreeGrafter"/>
</dbReference>
<gene>
    <name evidence="10" type="ORF">SAMN02745172_00293</name>
</gene>
<evidence type="ECO:0000256" key="8">
    <source>
        <dbReference type="RuleBase" id="RU003942"/>
    </source>
</evidence>
<dbReference type="AlphaFoldDB" id="A0A1M7Z703"/>
<dbReference type="InterPro" id="IPR045324">
    <property type="entry name" value="Small_multidrug_res"/>
</dbReference>
<proteinExistence type="inferred from homology"/>
<evidence type="ECO:0000256" key="9">
    <source>
        <dbReference type="SAM" id="Phobius"/>
    </source>
</evidence>
<dbReference type="Gene3D" id="1.10.3730.20">
    <property type="match status" value="1"/>
</dbReference>
<dbReference type="GO" id="GO:0005886">
    <property type="term" value="C:plasma membrane"/>
    <property type="evidence" value="ECO:0007669"/>
    <property type="project" value="UniProtKB-SubCell"/>
</dbReference>
<dbReference type="Pfam" id="PF00893">
    <property type="entry name" value="Multi_Drug_Res"/>
    <property type="match status" value="1"/>
</dbReference>
<dbReference type="GO" id="GO:0015220">
    <property type="term" value="F:choline transmembrane transporter activity"/>
    <property type="evidence" value="ECO:0007669"/>
    <property type="project" value="TreeGrafter"/>
</dbReference>
<reference evidence="10 11" key="1">
    <citation type="submission" date="2016-12" db="EMBL/GenBank/DDBJ databases">
        <authorList>
            <person name="Song W.-J."/>
            <person name="Kurnit D.M."/>
        </authorList>
    </citation>
    <scope>NUCLEOTIDE SEQUENCE [LARGE SCALE GENOMIC DNA]</scope>
    <source>
        <strain evidence="10 11">DSM 19599</strain>
    </source>
</reference>
<comment type="similarity">
    <text evidence="7 8">Belongs to the drug/metabolite transporter (DMT) superfamily. Small multidrug resistance (SMR) (TC 2.A.7.1) family.</text>
</comment>
<name>A0A1M7Z703_9HYPH</name>
<keyword evidence="2" id="KW-0813">Transport</keyword>
<keyword evidence="3" id="KW-1003">Cell membrane</keyword>
<feature type="transmembrane region" description="Helical" evidence="9">
    <location>
        <begin position="84"/>
        <end position="103"/>
    </location>
</feature>
<dbReference type="PANTHER" id="PTHR30561:SF1">
    <property type="entry name" value="MULTIDRUG TRANSPORTER EMRE"/>
    <property type="match status" value="1"/>
</dbReference>
<feature type="transmembrane region" description="Helical" evidence="9">
    <location>
        <begin position="29"/>
        <end position="50"/>
    </location>
</feature>
<sequence>MPYVYLGIAIVAEVIATSALKASEEFTRLWPSLLVVAGYGIAFYMLTLSLRTIPVGVAYAMWSGLGIVLVAGVGVILYGQKLDLAAVAGFALIVAGCLVLNLLSNVGH</sequence>
<evidence type="ECO:0000256" key="4">
    <source>
        <dbReference type="ARBA" id="ARBA00022692"/>
    </source>
</evidence>
<keyword evidence="5 9" id="KW-1133">Transmembrane helix</keyword>
<organism evidence="10 11">
    <name type="scientific">Pseudoxanthobacter soli DSM 19599</name>
    <dbReference type="NCBI Taxonomy" id="1123029"/>
    <lineage>
        <taxon>Bacteria</taxon>
        <taxon>Pseudomonadati</taxon>
        <taxon>Pseudomonadota</taxon>
        <taxon>Alphaproteobacteria</taxon>
        <taxon>Hyphomicrobiales</taxon>
        <taxon>Segnochrobactraceae</taxon>
        <taxon>Pseudoxanthobacter</taxon>
    </lineage>
</organism>
<evidence type="ECO:0000256" key="6">
    <source>
        <dbReference type="ARBA" id="ARBA00023136"/>
    </source>
</evidence>
<comment type="subcellular location">
    <subcellularLocation>
        <location evidence="1 8">Cell membrane</location>
        <topology evidence="1 8">Multi-pass membrane protein</topology>
    </subcellularLocation>
</comment>
<accession>A0A1M7Z703</accession>
<keyword evidence="6 9" id="KW-0472">Membrane</keyword>
<dbReference type="STRING" id="1123029.SAMN02745172_00293"/>
<evidence type="ECO:0000313" key="11">
    <source>
        <dbReference type="Proteomes" id="UP000186406"/>
    </source>
</evidence>
<evidence type="ECO:0000256" key="1">
    <source>
        <dbReference type="ARBA" id="ARBA00004651"/>
    </source>
</evidence>
<evidence type="ECO:0000256" key="3">
    <source>
        <dbReference type="ARBA" id="ARBA00022475"/>
    </source>
</evidence>
<dbReference type="Proteomes" id="UP000186406">
    <property type="component" value="Unassembled WGS sequence"/>
</dbReference>
<dbReference type="EMBL" id="FRXO01000001">
    <property type="protein sequence ID" value="SHO60436.1"/>
    <property type="molecule type" value="Genomic_DNA"/>
</dbReference>
<dbReference type="PANTHER" id="PTHR30561">
    <property type="entry name" value="SMR FAMILY PROTON-DEPENDENT DRUG EFFLUX TRANSPORTER SUGE"/>
    <property type="match status" value="1"/>
</dbReference>
<keyword evidence="11" id="KW-1185">Reference proteome</keyword>
<dbReference type="OrthoDB" id="9808638at2"/>
<keyword evidence="4 8" id="KW-0812">Transmembrane</keyword>
<dbReference type="InterPro" id="IPR037185">
    <property type="entry name" value="EmrE-like"/>
</dbReference>
<protein>
    <submittedName>
        <fullName evidence="10">Small multidrug resistance pump</fullName>
    </submittedName>
</protein>
<evidence type="ECO:0000313" key="10">
    <source>
        <dbReference type="EMBL" id="SHO60436.1"/>
    </source>
</evidence>
<evidence type="ECO:0000256" key="7">
    <source>
        <dbReference type="ARBA" id="ARBA00038032"/>
    </source>
</evidence>
<evidence type="ECO:0000256" key="5">
    <source>
        <dbReference type="ARBA" id="ARBA00022989"/>
    </source>
</evidence>
<dbReference type="GO" id="GO:0015297">
    <property type="term" value="F:antiporter activity"/>
    <property type="evidence" value="ECO:0007669"/>
    <property type="project" value="TreeGrafter"/>
</dbReference>
<dbReference type="FunFam" id="1.10.3730.20:FF:000001">
    <property type="entry name" value="Quaternary ammonium compound resistance transporter SugE"/>
    <property type="match status" value="1"/>
</dbReference>
<dbReference type="InterPro" id="IPR000390">
    <property type="entry name" value="Small_drug/metabolite_transptr"/>
</dbReference>
<dbReference type="GO" id="GO:1990961">
    <property type="term" value="P:xenobiotic detoxification by transmembrane export across the plasma membrane"/>
    <property type="evidence" value="ECO:0007669"/>
    <property type="project" value="UniProtKB-ARBA"/>
</dbReference>
<feature type="transmembrane region" description="Helical" evidence="9">
    <location>
        <begin position="57"/>
        <end position="78"/>
    </location>
</feature>
<dbReference type="GO" id="GO:0015199">
    <property type="term" value="F:amino-acid betaine transmembrane transporter activity"/>
    <property type="evidence" value="ECO:0007669"/>
    <property type="project" value="TreeGrafter"/>
</dbReference>
<dbReference type="RefSeq" id="WP_073625422.1">
    <property type="nucleotide sequence ID" value="NZ_FRXO01000001.1"/>
</dbReference>